<name>A0A7C4FFX3_THEPE</name>
<evidence type="ECO:0000313" key="1">
    <source>
        <dbReference type="EMBL" id="HGI44150.1"/>
    </source>
</evidence>
<dbReference type="EMBL" id="DTFI01000199">
    <property type="protein sequence ID" value="HGI44150.1"/>
    <property type="molecule type" value="Genomic_DNA"/>
</dbReference>
<protein>
    <submittedName>
        <fullName evidence="1">Uncharacterized protein</fullName>
    </submittedName>
</protein>
<reference evidence="1" key="1">
    <citation type="journal article" date="2020" name="mSystems">
        <title>Genome- and Community-Level Interaction Insights into Carbon Utilization and Element Cycling Functions of Hydrothermarchaeota in Hydrothermal Sediment.</title>
        <authorList>
            <person name="Zhou Z."/>
            <person name="Liu Y."/>
            <person name="Xu W."/>
            <person name="Pan J."/>
            <person name="Luo Z.H."/>
            <person name="Li M."/>
        </authorList>
    </citation>
    <scope>NUCLEOTIDE SEQUENCE [LARGE SCALE GENOMIC DNA]</scope>
    <source>
        <strain evidence="1">SpSt-735</strain>
    </source>
</reference>
<sequence>MPWLGVSAECQREAEAEELLKSMGYIPRRKIQLEVLVEGSWMRFSVFEVHGFVEGVAGVLAEELGCPALESGPHLVLGEVSAKIWDEGAKVVFPDGREVLVPILTYDAFLDVVLPTSRVRGIEGRITILGKTYKLPLSKEDLMEIARLGEKYLEKVERAAAAYGLSRILSEAALETLKPARKAEEELSYEVDFEENIAVVRRGGKLTIVSIPKLVLMLAESERFNEVEEILRKCGGEVLDEAREALLELYSYYAREGEKRGRLKGFLEKLGLLKEGEEA</sequence>
<comment type="caution">
    <text evidence="1">The sequence shown here is derived from an EMBL/GenBank/DDBJ whole genome shotgun (WGS) entry which is preliminary data.</text>
</comment>
<accession>A0A7C4FFX3</accession>
<dbReference type="AlphaFoldDB" id="A0A7C4FFX3"/>
<organism evidence="1">
    <name type="scientific">Thermofilum pendens</name>
    <dbReference type="NCBI Taxonomy" id="2269"/>
    <lineage>
        <taxon>Archaea</taxon>
        <taxon>Thermoproteota</taxon>
        <taxon>Thermoprotei</taxon>
        <taxon>Thermofilales</taxon>
        <taxon>Thermofilaceae</taxon>
        <taxon>Thermofilum</taxon>
    </lineage>
</organism>
<gene>
    <name evidence="1" type="ORF">ENV17_07180</name>
</gene>
<proteinExistence type="predicted"/>